<gene>
    <name evidence="1" type="ORF">SB6408_05310</name>
</gene>
<dbReference type="Proteomes" id="UP000318370">
    <property type="component" value="Unassembled WGS sequence"/>
</dbReference>
<reference evidence="1 2" key="1">
    <citation type="submission" date="2019-07" db="EMBL/GenBank/DDBJ databases">
        <authorList>
            <person name="Brisse S."/>
            <person name="Rodrigues C."/>
            <person name="Thorpe H."/>
        </authorList>
    </citation>
    <scope>NUCLEOTIDE SEQUENCE [LARGE SCALE GENOMIC DNA]</scope>
    <source>
        <strain evidence="1">SB6408</strain>
    </source>
</reference>
<dbReference type="EMBL" id="CABGHF010000016">
    <property type="protein sequence ID" value="VUS76918.1"/>
    <property type="molecule type" value="Genomic_DNA"/>
</dbReference>
<name>A0A564L5W6_9ENTR</name>
<sequence>MPKNSIAIAAAAPLHAKSCNIALLAEELIAKWLITALSVTKRKKRKTN</sequence>
<evidence type="ECO:0000313" key="2">
    <source>
        <dbReference type="Proteomes" id="UP000318370"/>
    </source>
</evidence>
<protein>
    <submittedName>
        <fullName evidence="1">Uncharacterized protein</fullName>
    </submittedName>
</protein>
<accession>A0A564L5W6</accession>
<evidence type="ECO:0000313" key="1">
    <source>
        <dbReference type="EMBL" id="VUS76918.1"/>
    </source>
</evidence>
<organism evidence="1 2">
    <name type="scientific">Klebsiella spallanzanii</name>
    <dbReference type="NCBI Taxonomy" id="2587528"/>
    <lineage>
        <taxon>Bacteria</taxon>
        <taxon>Pseudomonadati</taxon>
        <taxon>Pseudomonadota</taxon>
        <taxon>Gammaproteobacteria</taxon>
        <taxon>Enterobacterales</taxon>
        <taxon>Enterobacteriaceae</taxon>
        <taxon>Klebsiella/Raoultella group</taxon>
        <taxon>Klebsiella</taxon>
    </lineage>
</organism>
<proteinExistence type="predicted"/>
<dbReference type="AlphaFoldDB" id="A0A564L5W6"/>